<accession>A0ABP7FZT3</accession>
<dbReference type="SUPFAM" id="SSF53474">
    <property type="entry name" value="alpha/beta-Hydrolases"/>
    <property type="match status" value="1"/>
</dbReference>
<dbReference type="EMBL" id="BAABDD010000014">
    <property type="protein sequence ID" value="GAA3750095.1"/>
    <property type="molecule type" value="Genomic_DNA"/>
</dbReference>
<name>A0ABP7FZT3_9ACTN</name>
<dbReference type="PANTHER" id="PTHR40111">
    <property type="entry name" value="CEPHALOSPORIN-C DEACETYLASE"/>
    <property type="match status" value="1"/>
</dbReference>
<dbReference type="Pfam" id="PF05448">
    <property type="entry name" value="AXE1"/>
    <property type="match status" value="1"/>
</dbReference>
<gene>
    <name evidence="2" type="primary">axeA</name>
    <name evidence="2" type="ORF">GCM10022402_31560</name>
</gene>
<evidence type="ECO:0000313" key="3">
    <source>
        <dbReference type="Proteomes" id="UP001500908"/>
    </source>
</evidence>
<feature type="domain" description="Acetyl xylan esterase" evidence="1">
    <location>
        <begin position="1"/>
        <end position="319"/>
    </location>
</feature>
<reference evidence="3" key="1">
    <citation type="journal article" date="2019" name="Int. J. Syst. Evol. Microbiol.">
        <title>The Global Catalogue of Microorganisms (GCM) 10K type strain sequencing project: providing services to taxonomists for standard genome sequencing and annotation.</title>
        <authorList>
            <consortium name="The Broad Institute Genomics Platform"/>
            <consortium name="The Broad Institute Genome Sequencing Center for Infectious Disease"/>
            <person name="Wu L."/>
            <person name="Ma J."/>
        </authorList>
    </citation>
    <scope>NUCLEOTIDE SEQUENCE [LARGE SCALE GENOMIC DNA]</scope>
    <source>
        <strain evidence="3">JCM 17137</strain>
    </source>
</reference>
<dbReference type="InterPro" id="IPR008391">
    <property type="entry name" value="AXE1_dom"/>
</dbReference>
<dbReference type="Proteomes" id="UP001500908">
    <property type="component" value="Unassembled WGS sequence"/>
</dbReference>
<dbReference type="Gene3D" id="3.40.50.1820">
    <property type="entry name" value="alpha/beta hydrolase"/>
    <property type="match status" value="1"/>
</dbReference>
<evidence type="ECO:0000313" key="2">
    <source>
        <dbReference type="EMBL" id="GAA3750095.1"/>
    </source>
</evidence>
<proteinExistence type="predicted"/>
<dbReference type="InterPro" id="IPR029058">
    <property type="entry name" value="AB_hydrolase_fold"/>
</dbReference>
<keyword evidence="3" id="KW-1185">Reference proteome</keyword>
<comment type="caution">
    <text evidence="2">The sequence shown here is derived from an EMBL/GenBank/DDBJ whole genome shotgun (WGS) entry which is preliminary data.</text>
</comment>
<dbReference type="InterPro" id="IPR039069">
    <property type="entry name" value="CE7"/>
</dbReference>
<protein>
    <submittedName>
        <fullName evidence="2">Cephalosporin-C deacetylase</fullName>
    </submittedName>
</protein>
<sequence length="322" mass="35230">MPRTDLPLDELRDFQVASTAPDDFDEFWAETLAESGERRVTPQLVAHPRRLHTVEVFDLAYAGFAGHPVKAWLVLPRERTGQLPCVVEFPGYGGGRGNPLDFLLYASAGYAHLVMDLRGQGSGGRTGETQDPVASPHPHFPGFMTNGVLNPREYYYRRVITDAVHAVDAARRLSVVDPQRVAVMGGSQGGGLAVAVGALVPDVAGVISDCPFLAHMRRGAEIATEGPYLELARYCQVHRNRIDDVFTTLAYVDALNFAPRATVPAAFSAGYMDPVTPPSTCYAVYNAYAGPKEMKLWEFNGHEGGEAMQHERRLDFLAKVLD</sequence>
<dbReference type="RefSeq" id="WP_344972492.1">
    <property type="nucleotide sequence ID" value="NZ_BAABDD010000014.1"/>
</dbReference>
<dbReference type="PANTHER" id="PTHR40111:SF1">
    <property type="entry name" value="CEPHALOSPORIN-C DEACETYLASE"/>
    <property type="match status" value="1"/>
</dbReference>
<evidence type="ECO:0000259" key="1">
    <source>
        <dbReference type="Pfam" id="PF05448"/>
    </source>
</evidence>
<organism evidence="2 3">
    <name type="scientific">Salinactinospora qingdaonensis</name>
    <dbReference type="NCBI Taxonomy" id="702744"/>
    <lineage>
        <taxon>Bacteria</taxon>
        <taxon>Bacillati</taxon>
        <taxon>Actinomycetota</taxon>
        <taxon>Actinomycetes</taxon>
        <taxon>Streptosporangiales</taxon>
        <taxon>Nocardiopsidaceae</taxon>
        <taxon>Salinactinospora</taxon>
    </lineage>
</organism>